<dbReference type="InterPro" id="IPR036779">
    <property type="entry name" value="LysM_dom_sf"/>
</dbReference>
<feature type="region of interest" description="Disordered" evidence="1">
    <location>
        <begin position="1"/>
        <end position="31"/>
    </location>
</feature>
<gene>
    <name evidence="3" type="ORF">EDB92DRAFT_1794506</name>
</gene>
<evidence type="ECO:0000313" key="4">
    <source>
        <dbReference type="Proteomes" id="UP001201163"/>
    </source>
</evidence>
<dbReference type="PANTHER" id="PTHR20932:SF8">
    <property type="entry name" value="LD22649P"/>
    <property type="match status" value="1"/>
</dbReference>
<evidence type="ECO:0000256" key="1">
    <source>
        <dbReference type="SAM" id="MobiDB-lite"/>
    </source>
</evidence>
<dbReference type="Proteomes" id="UP001201163">
    <property type="component" value="Unassembled WGS sequence"/>
</dbReference>
<dbReference type="SMART" id="SM00257">
    <property type="entry name" value="LysM"/>
    <property type="match status" value="1"/>
</dbReference>
<feature type="region of interest" description="Disordered" evidence="1">
    <location>
        <begin position="315"/>
        <end position="348"/>
    </location>
</feature>
<feature type="compositionally biased region" description="Basic and acidic residues" evidence="1">
    <location>
        <begin position="119"/>
        <end position="131"/>
    </location>
</feature>
<feature type="compositionally biased region" description="Basic and acidic residues" evidence="1">
    <location>
        <begin position="275"/>
        <end position="285"/>
    </location>
</feature>
<comment type="caution">
    <text evidence="3">The sequence shown here is derived from an EMBL/GenBank/DDBJ whole genome shotgun (WGS) entry which is preliminary data.</text>
</comment>
<protein>
    <recommendedName>
        <fullName evidence="2">LysM domain-containing protein</fullName>
    </recommendedName>
</protein>
<sequence length="348" mass="37528">MGGTRPRLSRALTPTTPVLARPDPPADRAGSHRTVLVHEVSPNDSLAGVALKYGISVTELRRANQLWASDSIHLRHVLYIPLDKARHASLETVASLLAQRDDSKEEETARPPAASPHSHSRDPDADPRSLDRPSLVRRIPSTSLSFFPPPSSALSGELSRPASSPSRVPPPAATSSTLSKGSTLTSTLRATALSSLFSVLPINASTRDEIFSRLSIDSVSNSATASDDAEHELTAVLTTPKRKPLRIVDDASTATLTNSRRKSRARHAWLSETRSNAEAEEPHTRDVEQIALASSPIHTTQMQPAATMQLPGSMMRSNVRQGRPLSQESLNGAWRPSSDHHPQNAVVS</sequence>
<dbReference type="EMBL" id="JAKELL010000011">
    <property type="protein sequence ID" value="KAH8995760.1"/>
    <property type="molecule type" value="Genomic_DNA"/>
</dbReference>
<dbReference type="InterPro" id="IPR045030">
    <property type="entry name" value="LYSM1-4"/>
</dbReference>
<dbReference type="PROSITE" id="PS51782">
    <property type="entry name" value="LYSM"/>
    <property type="match status" value="1"/>
</dbReference>
<feature type="region of interest" description="Disordered" evidence="1">
    <location>
        <begin position="256"/>
        <end position="285"/>
    </location>
</feature>
<dbReference type="Pfam" id="PF01476">
    <property type="entry name" value="LysM"/>
    <property type="match status" value="1"/>
</dbReference>
<proteinExistence type="predicted"/>
<dbReference type="SUPFAM" id="SSF54106">
    <property type="entry name" value="LysM domain"/>
    <property type="match status" value="1"/>
</dbReference>
<dbReference type="Gene3D" id="3.10.350.10">
    <property type="entry name" value="LysM domain"/>
    <property type="match status" value="1"/>
</dbReference>
<evidence type="ECO:0000313" key="3">
    <source>
        <dbReference type="EMBL" id="KAH8995760.1"/>
    </source>
</evidence>
<accession>A0AAD4QCY4</accession>
<dbReference type="AlphaFoldDB" id="A0AAD4QCY4"/>
<dbReference type="CDD" id="cd00118">
    <property type="entry name" value="LysM"/>
    <property type="match status" value="1"/>
</dbReference>
<keyword evidence="4" id="KW-1185">Reference proteome</keyword>
<feature type="region of interest" description="Disordered" evidence="1">
    <location>
        <begin position="98"/>
        <end position="182"/>
    </location>
</feature>
<feature type="compositionally biased region" description="Basic and acidic residues" evidence="1">
    <location>
        <begin position="99"/>
        <end position="109"/>
    </location>
</feature>
<name>A0AAD4QCY4_9AGAM</name>
<feature type="compositionally biased region" description="Polar residues" evidence="1">
    <location>
        <begin position="315"/>
        <end position="330"/>
    </location>
</feature>
<evidence type="ECO:0000259" key="2">
    <source>
        <dbReference type="PROSITE" id="PS51782"/>
    </source>
</evidence>
<feature type="compositionally biased region" description="Low complexity" evidence="1">
    <location>
        <begin position="173"/>
        <end position="182"/>
    </location>
</feature>
<dbReference type="PANTHER" id="PTHR20932">
    <property type="entry name" value="LYSM AND PUTATIVE PEPTIDOGLYCAN-BINDING DOMAIN-CONTAINING PROTEIN"/>
    <property type="match status" value="1"/>
</dbReference>
<reference evidence="3" key="1">
    <citation type="submission" date="2022-01" db="EMBL/GenBank/DDBJ databases">
        <title>Comparative genomics reveals a dynamic genome evolution in the ectomycorrhizal milk-cap (Lactarius) mushrooms.</title>
        <authorList>
            <consortium name="DOE Joint Genome Institute"/>
            <person name="Lebreton A."/>
            <person name="Tang N."/>
            <person name="Kuo A."/>
            <person name="LaButti K."/>
            <person name="Drula E."/>
            <person name="Barry K."/>
            <person name="Clum A."/>
            <person name="Lipzen A."/>
            <person name="Mousain D."/>
            <person name="Ng V."/>
            <person name="Wang R."/>
            <person name="Wang X."/>
            <person name="Dai Y."/>
            <person name="Henrissat B."/>
            <person name="Grigoriev I.V."/>
            <person name="Guerin-Laguette A."/>
            <person name="Yu F."/>
            <person name="Martin F.M."/>
        </authorList>
    </citation>
    <scope>NUCLEOTIDE SEQUENCE</scope>
    <source>
        <strain evidence="3">QP</strain>
    </source>
</reference>
<dbReference type="InterPro" id="IPR018392">
    <property type="entry name" value="LysM"/>
</dbReference>
<feature type="domain" description="LysM" evidence="2">
    <location>
        <begin position="36"/>
        <end position="80"/>
    </location>
</feature>
<feature type="compositionally biased region" description="Low complexity" evidence="1">
    <location>
        <begin position="140"/>
        <end position="166"/>
    </location>
</feature>
<organism evidence="3 4">
    <name type="scientific">Lactarius akahatsu</name>
    <dbReference type="NCBI Taxonomy" id="416441"/>
    <lineage>
        <taxon>Eukaryota</taxon>
        <taxon>Fungi</taxon>
        <taxon>Dikarya</taxon>
        <taxon>Basidiomycota</taxon>
        <taxon>Agaricomycotina</taxon>
        <taxon>Agaricomycetes</taxon>
        <taxon>Russulales</taxon>
        <taxon>Russulaceae</taxon>
        <taxon>Lactarius</taxon>
    </lineage>
</organism>